<evidence type="ECO:0000256" key="5">
    <source>
        <dbReference type="ARBA" id="ARBA00022837"/>
    </source>
</evidence>
<organism evidence="8 9">
    <name type="scientific">Pinctada imbricata</name>
    <name type="common">Atlantic pearl-oyster</name>
    <name type="synonym">Pinctada martensii</name>
    <dbReference type="NCBI Taxonomy" id="66713"/>
    <lineage>
        <taxon>Eukaryota</taxon>
        <taxon>Metazoa</taxon>
        <taxon>Spiralia</taxon>
        <taxon>Lophotrochozoa</taxon>
        <taxon>Mollusca</taxon>
        <taxon>Bivalvia</taxon>
        <taxon>Autobranchia</taxon>
        <taxon>Pteriomorphia</taxon>
        <taxon>Pterioida</taxon>
        <taxon>Pterioidea</taxon>
        <taxon>Pteriidae</taxon>
        <taxon>Pinctada</taxon>
    </lineage>
</organism>
<name>A0AA89BW29_PINIB</name>
<dbReference type="PROSITE" id="PS50222">
    <property type="entry name" value="EF_HAND_2"/>
    <property type="match status" value="3"/>
</dbReference>
<gene>
    <name evidence="8" type="ORF">FSP39_004966</name>
</gene>
<evidence type="ECO:0000256" key="2">
    <source>
        <dbReference type="ARBA" id="ARBA00022707"/>
    </source>
</evidence>
<evidence type="ECO:0000313" key="9">
    <source>
        <dbReference type="Proteomes" id="UP001186944"/>
    </source>
</evidence>
<dbReference type="InterPro" id="IPR011992">
    <property type="entry name" value="EF-hand-dom_pair"/>
</dbReference>
<protein>
    <recommendedName>
        <fullName evidence="7">EF-hand domain-containing protein</fullName>
    </recommendedName>
</protein>
<dbReference type="InterPro" id="IPR028846">
    <property type="entry name" value="Recoverin"/>
</dbReference>
<keyword evidence="5" id="KW-0106">Calcium</keyword>
<keyword evidence="6" id="KW-0449">Lipoprotein</keyword>
<dbReference type="EMBL" id="VSWD01000010">
    <property type="protein sequence ID" value="KAK3089608.1"/>
    <property type="molecule type" value="Genomic_DNA"/>
</dbReference>
<comment type="similarity">
    <text evidence="1">Belongs to the recoverin family.</text>
</comment>
<feature type="domain" description="EF-hand" evidence="7">
    <location>
        <begin position="92"/>
        <end position="127"/>
    </location>
</feature>
<keyword evidence="4" id="KW-0677">Repeat</keyword>
<keyword evidence="9" id="KW-1185">Reference proteome</keyword>
<dbReference type="AlphaFoldDB" id="A0AA89BW29"/>
<evidence type="ECO:0000313" key="8">
    <source>
        <dbReference type="EMBL" id="KAK3089608.1"/>
    </source>
</evidence>
<reference evidence="8" key="1">
    <citation type="submission" date="2019-08" db="EMBL/GenBank/DDBJ databases">
        <title>The improved chromosome-level genome for the pearl oyster Pinctada fucata martensii using PacBio sequencing and Hi-C.</title>
        <authorList>
            <person name="Zheng Z."/>
        </authorList>
    </citation>
    <scope>NUCLEOTIDE SEQUENCE</scope>
    <source>
        <strain evidence="8">ZZ-2019</strain>
        <tissue evidence="8">Adductor muscle</tissue>
    </source>
</reference>
<dbReference type="Pfam" id="PF13499">
    <property type="entry name" value="EF-hand_7"/>
    <property type="match status" value="1"/>
</dbReference>
<dbReference type="PANTHER" id="PTHR23055:SF178">
    <property type="entry name" value="NEUROCALCIN HOMOLOG"/>
    <property type="match status" value="1"/>
</dbReference>
<evidence type="ECO:0000259" key="7">
    <source>
        <dbReference type="PROSITE" id="PS50222"/>
    </source>
</evidence>
<sequence>MGQKTSKEDKKLMNEYDLTKEDLEGLKAGFNDKCTRARVLTKTEFRELYGSLFPGDAVEYADEMFRIADTDDNGQVDFTEFVRSLCLCDSKNIDDKIKIAFKLYDRDNSGTISKAEVRDLLKAYSSLIKDDDQRTTERIASDIFHMMDEDQDEEITFEEFSEAAKRYPDILNVLSPKPPDWQE</sequence>
<dbReference type="SUPFAM" id="SSF47473">
    <property type="entry name" value="EF-hand"/>
    <property type="match status" value="1"/>
</dbReference>
<dbReference type="CDD" id="cd00051">
    <property type="entry name" value="EFh"/>
    <property type="match status" value="1"/>
</dbReference>
<dbReference type="PROSITE" id="PS00018">
    <property type="entry name" value="EF_HAND_1"/>
    <property type="match status" value="2"/>
</dbReference>
<keyword evidence="2" id="KW-0519">Myristate</keyword>
<dbReference type="GO" id="GO:0005509">
    <property type="term" value="F:calcium ion binding"/>
    <property type="evidence" value="ECO:0007669"/>
    <property type="project" value="InterPro"/>
</dbReference>
<dbReference type="Gene3D" id="1.10.238.10">
    <property type="entry name" value="EF-hand"/>
    <property type="match status" value="1"/>
</dbReference>
<evidence type="ECO:0000256" key="6">
    <source>
        <dbReference type="ARBA" id="ARBA00023288"/>
    </source>
</evidence>
<dbReference type="Proteomes" id="UP001186944">
    <property type="component" value="Unassembled WGS sequence"/>
</dbReference>
<comment type="caution">
    <text evidence="8">The sequence shown here is derived from an EMBL/GenBank/DDBJ whole genome shotgun (WGS) entry which is preliminary data.</text>
</comment>
<evidence type="ECO:0000256" key="1">
    <source>
        <dbReference type="ARBA" id="ARBA00006049"/>
    </source>
</evidence>
<keyword evidence="3" id="KW-0479">Metal-binding</keyword>
<evidence type="ECO:0000256" key="4">
    <source>
        <dbReference type="ARBA" id="ARBA00022737"/>
    </source>
</evidence>
<dbReference type="PRINTS" id="PR00450">
    <property type="entry name" value="RECOVERIN"/>
</dbReference>
<proteinExistence type="inferred from homology"/>
<accession>A0AA89BW29</accession>
<dbReference type="Pfam" id="PF13833">
    <property type="entry name" value="EF-hand_8"/>
    <property type="match status" value="1"/>
</dbReference>
<evidence type="ECO:0000256" key="3">
    <source>
        <dbReference type="ARBA" id="ARBA00022723"/>
    </source>
</evidence>
<feature type="domain" description="EF-hand" evidence="7">
    <location>
        <begin position="135"/>
        <end position="170"/>
    </location>
</feature>
<dbReference type="SMART" id="SM00054">
    <property type="entry name" value="EFh"/>
    <property type="match status" value="3"/>
</dbReference>
<dbReference type="PANTHER" id="PTHR23055">
    <property type="entry name" value="CALCIUM BINDING PROTEINS"/>
    <property type="match status" value="1"/>
</dbReference>
<dbReference type="InterPro" id="IPR018247">
    <property type="entry name" value="EF_Hand_1_Ca_BS"/>
</dbReference>
<dbReference type="InterPro" id="IPR002048">
    <property type="entry name" value="EF_hand_dom"/>
</dbReference>
<feature type="domain" description="EF-hand" evidence="7">
    <location>
        <begin position="56"/>
        <end position="91"/>
    </location>
</feature>